<protein>
    <submittedName>
        <fullName evidence="3">SGNH/GDSL hydrolase family protein</fullName>
    </submittedName>
</protein>
<accession>A0ABS2UTK4</accession>
<proteinExistence type="predicted"/>
<dbReference type="EMBL" id="JAFEJA010000001">
    <property type="protein sequence ID" value="MBM9620896.1"/>
    <property type="molecule type" value="Genomic_DNA"/>
</dbReference>
<dbReference type="InterPro" id="IPR036514">
    <property type="entry name" value="SGNH_hydro_sf"/>
</dbReference>
<dbReference type="CDD" id="cd01823">
    <property type="entry name" value="SEST_like"/>
    <property type="match status" value="1"/>
</dbReference>
<evidence type="ECO:0000313" key="4">
    <source>
        <dbReference type="Proteomes" id="UP000664109"/>
    </source>
</evidence>
<dbReference type="Gene3D" id="3.40.50.1110">
    <property type="entry name" value="SGNH hydrolase"/>
    <property type="match status" value="1"/>
</dbReference>
<feature type="domain" description="SGNH hydrolase-type esterase" evidence="2">
    <location>
        <begin position="41"/>
        <end position="309"/>
    </location>
</feature>
<evidence type="ECO:0000256" key="1">
    <source>
        <dbReference type="SAM" id="SignalP"/>
    </source>
</evidence>
<dbReference type="PANTHER" id="PTHR37981">
    <property type="entry name" value="LIPASE 2"/>
    <property type="match status" value="1"/>
</dbReference>
<evidence type="ECO:0000259" key="2">
    <source>
        <dbReference type="Pfam" id="PF13472"/>
    </source>
</evidence>
<gene>
    <name evidence="3" type="ORF">JE024_19575</name>
</gene>
<comment type="caution">
    <text evidence="3">The sequence shown here is derived from an EMBL/GenBank/DDBJ whole genome shotgun (WGS) entry which is preliminary data.</text>
</comment>
<sequence length="322" mass="33467">MLGAAVALAATAVAPTQAAPGGSGAPGSPGARAQASLEWVALGDSYTAGVIQASGDEFETPRDGCARTTGSYPEVVRRDLGSLVDLRNVSCGAAQIQHIALEEQEPLGRPQPLLGPDPDAPFPKVAPQLDAVSPATDLITVGIGGNSAGFGPVLKRCVELGLAVGNNGAPCEEELGATLPATLAKVRRDYDAMLTAIHARAPFARVLTVGYPHVVPEDSTRCTWGDLREFASITHGDLTWARTDLLEPLNRIISEVTAAHGDTFVDVYAGGEDHSVCDRTGGRNWVDGVYTSLVPAVPALVHPNARGHEHVAQRLEDAILAG</sequence>
<evidence type="ECO:0000313" key="3">
    <source>
        <dbReference type="EMBL" id="MBM9620896.1"/>
    </source>
</evidence>
<dbReference type="GO" id="GO:0016787">
    <property type="term" value="F:hydrolase activity"/>
    <property type="evidence" value="ECO:0007669"/>
    <property type="project" value="UniProtKB-KW"/>
</dbReference>
<name>A0ABS2UTK4_9ACTN</name>
<keyword evidence="4" id="KW-1185">Reference proteome</keyword>
<dbReference type="Pfam" id="PF13472">
    <property type="entry name" value="Lipase_GDSL_2"/>
    <property type="match status" value="1"/>
</dbReference>
<feature type="signal peptide" evidence="1">
    <location>
        <begin position="1"/>
        <end position="18"/>
    </location>
</feature>
<dbReference type="Proteomes" id="UP000664109">
    <property type="component" value="Unassembled WGS sequence"/>
</dbReference>
<dbReference type="InterPro" id="IPR013830">
    <property type="entry name" value="SGNH_hydro"/>
</dbReference>
<dbReference type="PANTHER" id="PTHR37981:SF1">
    <property type="entry name" value="SGNH HYDROLASE-TYPE ESTERASE DOMAIN-CONTAINING PROTEIN"/>
    <property type="match status" value="1"/>
</dbReference>
<keyword evidence="1" id="KW-0732">Signal</keyword>
<keyword evidence="3" id="KW-0378">Hydrolase</keyword>
<organism evidence="3 4">
    <name type="scientific">Streptomyces zhihengii</name>
    <dbReference type="NCBI Taxonomy" id="1818004"/>
    <lineage>
        <taxon>Bacteria</taxon>
        <taxon>Bacillati</taxon>
        <taxon>Actinomycetota</taxon>
        <taxon>Actinomycetes</taxon>
        <taxon>Kitasatosporales</taxon>
        <taxon>Streptomycetaceae</taxon>
        <taxon>Streptomyces</taxon>
    </lineage>
</organism>
<reference evidence="3 4" key="1">
    <citation type="journal article" date="2016" name="Arch. Microbiol.">
        <title>Streptomyces zhihengii sp. nov., isolated from rhizospheric soil of Psammosilene tunicoides.</title>
        <authorList>
            <person name="Huang M.J."/>
            <person name="Fei J.J."/>
            <person name="Salam N."/>
            <person name="Kim C.J."/>
            <person name="Hozzein W.N."/>
            <person name="Xiao M."/>
            <person name="Huang H.Q."/>
            <person name="Li W.J."/>
        </authorList>
    </citation>
    <scope>NUCLEOTIDE SEQUENCE [LARGE SCALE GENOMIC DNA]</scope>
    <source>
        <strain evidence="3 4">YIM T102</strain>
    </source>
</reference>
<dbReference type="InterPro" id="IPR037460">
    <property type="entry name" value="SEST-like"/>
</dbReference>
<feature type="chain" id="PRO_5046740899" evidence="1">
    <location>
        <begin position="19"/>
        <end position="322"/>
    </location>
</feature>
<dbReference type="SUPFAM" id="SSF52266">
    <property type="entry name" value="SGNH hydrolase"/>
    <property type="match status" value="1"/>
</dbReference>